<feature type="region of interest" description="Disordered" evidence="1">
    <location>
        <begin position="14"/>
        <end position="47"/>
    </location>
</feature>
<feature type="region of interest" description="Disordered" evidence="1">
    <location>
        <begin position="60"/>
        <end position="201"/>
    </location>
</feature>
<evidence type="ECO:0000256" key="1">
    <source>
        <dbReference type="SAM" id="MobiDB-lite"/>
    </source>
</evidence>
<reference evidence="2 3" key="1">
    <citation type="submission" date="2015-07" db="EMBL/GenBank/DDBJ databases">
        <title>Comparative genomics of the Sigatoka disease complex on banana suggests a link between parallel evolutionary changes in Pseudocercospora fijiensis and Pseudocercospora eumusae and increased virulence on the banana host.</title>
        <authorList>
            <person name="Chang T.-C."/>
            <person name="Salvucci A."/>
            <person name="Crous P.W."/>
            <person name="Stergiopoulos I."/>
        </authorList>
    </citation>
    <scope>NUCLEOTIDE SEQUENCE [LARGE SCALE GENOMIC DNA]</scope>
    <source>
        <strain evidence="2 3">CBS 116634</strain>
    </source>
</reference>
<comment type="caution">
    <text evidence="2">The sequence shown here is derived from an EMBL/GenBank/DDBJ whole genome shotgun (WGS) entry which is preliminary data.</text>
</comment>
<dbReference type="OrthoDB" id="10439583at2759"/>
<feature type="compositionally biased region" description="Polar residues" evidence="1">
    <location>
        <begin position="18"/>
        <end position="33"/>
    </location>
</feature>
<sequence>MARQYRAYNEHVGVPLTPYQSRRTASPTTSFRRSSQQSSHHGQHYLDQEYTRTYEQNFKGHRRDSHTLSHTPPAYATSSPSSNSSGGRSGRLYSDVHRPRRHRTRCQTRGRSRSPTRHLFDEREANQEHDRRHEHNPSARYRERDRGRSPTSDGFQDRNGIHSSGRNGQRSSSANARDEVFYGRGRRSPCEESHGDQEHVLHSSPSLLPLCKMGSSDGIAIKGIAQQHSCESGVYYVKLDDDCAYQLQLLLEMEMDSEDYPRQWLHVAADLQDELESDLMLDVMYGDPNEGRPKEVDWLALLRVTMTTLV</sequence>
<organism evidence="2 3">
    <name type="scientific">Pseudocercospora musae</name>
    <dbReference type="NCBI Taxonomy" id="113226"/>
    <lineage>
        <taxon>Eukaryota</taxon>
        <taxon>Fungi</taxon>
        <taxon>Dikarya</taxon>
        <taxon>Ascomycota</taxon>
        <taxon>Pezizomycotina</taxon>
        <taxon>Dothideomycetes</taxon>
        <taxon>Dothideomycetidae</taxon>
        <taxon>Mycosphaerellales</taxon>
        <taxon>Mycosphaerellaceae</taxon>
        <taxon>Pseudocercospora</taxon>
    </lineage>
</organism>
<feature type="compositionally biased region" description="Basic and acidic residues" evidence="1">
    <location>
        <begin position="118"/>
        <end position="148"/>
    </location>
</feature>
<protein>
    <submittedName>
        <fullName evidence="2">Uncharacterized protein</fullName>
    </submittedName>
</protein>
<keyword evidence="3" id="KW-1185">Reference proteome</keyword>
<gene>
    <name evidence="2" type="ORF">AC579_4059</name>
</gene>
<feature type="compositionally biased region" description="Basic residues" evidence="1">
    <location>
        <begin position="98"/>
        <end position="116"/>
    </location>
</feature>
<accession>A0A139IEA7</accession>
<evidence type="ECO:0000313" key="2">
    <source>
        <dbReference type="EMBL" id="KXT12956.1"/>
    </source>
</evidence>
<name>A0A139IEA7_9PEZI</name>
<dbReference type="AlphaFoldDB" id="A0A139IEA7"/>
<dbReference type="Proteomes" id="UP000073492">
    <property type="component" value="Unassembled WGS sequence"/>
</dbReference>
<dbReference type="EMBL" id="LFZO01000134">
    <property type="protein sequence ID" value="KXT12956.1"/>
    <property type="molecule type" value="Genomic_DNA"/>
</dbReference>
<proteinExistence type="predicted"/>
<feature type="compositionally biased region" description="Polar residues" evidence="1">
    <location>
        <begin position="161"/>
        <end position="175"/>
    </location>
</feature>
<evidence type="ECO:0000313" key="3">
    <source>
        <dbReference type="Proteomes" id="UP000073492"/>
    </source>
</evidence>
<feature type="compositionally biased region" description="Basic and acidic residues" evidence="1">
    <location>
        <begin position="188"/>
        <end position="201"/>
    </location>
</feature>
<feature type="compositionally biased region" description="Low complexity" evidence="1">
    <location>
        <begin position="69"/>
        <end position="93"/>
    </location>
</feature>